<reference evidence="1" key="1">
    <citation type="journal article" date="2015" name="Nature">
        <title>Complex archaea that bridge the gap between prokaryotes and eukaryotes.</title>
        <authorList>
            <person name="Spang A."/>
            <person name="Saw J.H."/>
            <person name="Jorgensen S.L."/>
            <person name="Zaremba-Niedzwiedzka K."/>
            <person name="Martijn J."/>
            <person name="Lind A.E."/>
            <person name="van Eijk R."/>
            <person name="Schleper C."/>
            <person name="Guy L."/>
            <person name="Ettema T.J."/>
        </authorList>
    </citation>
    <scope>NUCLEOTIDE SEQUENCE</scope>
</reference>
<protein>
    <submittedName>
        <fullName evidence="1">Uncharacterized protein</fullName>
    </submittedName>
</protein>
<dbReference type="AlphaFoldDB" id="A0A0F9AQ63"/>
<sequence length="74" mass="8859">SIRCTLDRRDWIQMENATNEEQALLDELFILSVRRLVDTGHTVLMECDRYDEKYEEANETLPPKKRKTKKQSMK</sequence>
<comment type="caution">
    <text evidence="1">The sequence shown here is derived from an EMBL/GenBank/DDBJ whole genome shotgun (WGS) entry which is preliminary data.</text>
</comment>
<name>A0A0F9AQ63_9ZZZZ</name>
<gene>
    <name evidence="1" type="ORF">LCGC14_2623010</name>
</gene>
<accession>A0A0F9AQ63</accession>
<proteinExistence type="predicted"/>
<dbReference type="EMBL" id="LAZR01044806">
    <property type="protein sequence ID" value="KKL03747.1"/>
    <property type="molecule type" value="Genomic_DNA"/>
</dbReference>
<organism evidence="1">
    <name type="scientific">marine sediment metagenome</name>
    <dbReference type="NCBI Taxonomy" id="412755"/>
    <lineage>
        <taxon>unclassified sequences</taxon>
        <taxon>metagenomes</taxon>
        <taxon>ecological metagenomes</taxon>
    </lineage>
</organism>
<feature type="non-terminal residue" evidence="1">
    <location>
        <position position="1"/>
    </location>
</feature>
<evidence type="ECO:0000313" key="1">
    <source>
        <dbReference type="EMBL" id="KKL03747.1"/>
    </source>
</evidence>